<evidence type="ECO:0000256" key="1">
    <source>
        <dbReference type="SAM" id="MobiDB-lite"/>
    </source>
</evidence>
<proteinExistence type="predicted"/>
<evidence type="ECO:0000313" key="3">
    <source>
        <dbReference type="Proteomes" id="UP001237642"/>
    </source>
</evidence>
<dbReference type="Proteomes" id="UP001237642">
    <property type="component" value="Unassembled WGS sequence"/>
</dbReference>
<dbReference type="EMBL" id="JAUIZM010000005">
    <property type="protein sequence ID" value="KAK1381904.1"/>
    <property type="molecule type" value="Genomic_DNA"/>
</dbReference>
<feature type="region of interest" description="Disordered" evidence="1">
    <location>
        <begin position="128"/>
        <end position="158"/>
    </location>
</feature>
<reference evidence="2" key="1">
    <citation type="submission" date="2023-02" db="EMBL/GenBank/DDBJ databases">
        <title>Genome of toxic invasive species Heracleum sosnowskyi carries increased number of genes despite the absence of recent whole-genome duplications.</title>
        <authorList>
            <person name="Schelkunov M."/>
            <person name="Shtratnikova V."/>
            <person name="Makarenko M."/>
            <person name="Klepikova A."/>
            <person name="Omelchenko D."/>
            <person name="Novikova G."/>
            <person name="Obukhova E."/>
            <person name="Bogdanov V."/>
            <person name="Penin A."/>
            <person name="Logacheva M."/>
        </authorList>
    </citation>
    <scope>NUCLEOTIDE SEQUENCE</scope>
    <source>
        <strain evidence="2">Hsosn_3</strain>
        <tissue evidence="2">Leaf</tissue>
    </source>
</reference>
<name>A0AAD8MRB4_9APIA</name>
<feature type="compositionally biased region" description="Low complexity" evidence="1">
    <location>
        <begin position="7"/>
        <end position="19"/>
    </location>
</feature>
<feature type="compositionally biased region" description="Basic residues" evidence="1">
    <location>
        <begin position="130"/>
        <end position="150"/>
    </location>
</feature>
<feature type="compositionally biased region" description="Basic residues" evidence="1">
    <location>
        <begin position="20"/>
        <end position="36"/>
    </location>
</feature>
<gene>
    <name evidence="2" type="ORF">POM88_019639</name>
</gene>
<sequence>MVHTRFSSASQSPSVASVSHSKRKLKVSPKKLKGKNSKFAINSRRKKLTFTDDVVPPPEGMQYDIPPEKHKAAKITYFVMRKRFPKESFDLDAHRSRIAFSFYSYGMSKQIYVYDSESECVDHVAGHGKALPKRTSPKKRRGGKVMTRKRKAEEVVGK</sequence>
<keyword evidence="3" id="KW-1185">Reference proteome</keyword>
<accession>A0AAD8MRB4</accession>
<feature type="region of interest" description="Disordered" evidence="1">
    <location>
        <begin position="1"/>
        <end position="38"/>
    </location>
</feature>
<dbReference type="AlphaFoldDB" id="A0AAD8MRB4"/>
<evidence type="ECO:0000313" key="2">
    <source>
        <dbReference type="EMBL" id="KAK1381904.1"/>
    </source>
</evidence>
<organism evidence="2 3">
    <name type="scientific">Heracleum sosnowskyi</name>
    <dbReference type="NCBI Taxonomy" id="360622"/>
    <lineage>
        <taxon>Eukaryota</taxon>
        <taxon>Viridiplantae</taxon>
        <taxon>Streptophyta</taxon>
        <taxon>Embryophyta</taxon>
        <taxon>Tracheophyta</taxon>
        <taxon>Spermatophyta</taxon>
        <taxon>Magnoliopsida</taxon>
        <taxon>eudicotyledons</taxon>
        <taxon>Gunneridae</taxon>
        <taxon>Pentapetalae</taxon>
        <taxon>asterids</taxon>
        <taxon>campanulids</taxon>
        <taxon>Apiales</taxon>
        <taxon>Apiaceae</taxon>
        <taxon>Apioideae</taxon>
        <taxon>apioid superclade</taxon>
        <taxon>Tordylieae</taxon>
        <taxon>Tordyliinae</taxon>
        <taxon>Heracleum</taxon>
    </lineage>
</organism>
<reference evidence="2" key="2">
    <citation type="submission" date="2023-05" db="EMBL/GenBank/DDBJ databases">
        <authorList>
            <person name="Schelkunov M.I."/>
        </authorList>
    </citation>
    <scope>NUCLEOTIDE SEQUENCE</scope>
    <source>
        <strain evidence="2">Hsosn_3</strain>
        <tissue evidence="2">Leaf</tissue>
    </source>
</reference>
<protein>
    <submittedName>
        <fullName evidence="2">Uncharacterized protein</fullName>
    </submittedName>
</protein>
<comment type="caution">
    <text evidence="2">The sequence shown here is derived from an EMBL/GenBank/DDBJ whole genome shotgun (WGS) entry which is preliminary data.</text>
</comment>